<name>R4Z7P5_9ACTN</name>
<keyword evidence="11" id="KW-1185">Reference proteome</keyword>
<proteinExistence type="inferred from homology"/>
<reference evidence="10 11" key="1">
    <citation type="journal article" date="2013" name="ISME J.">
        <title>Metabolic model for the filamentous 'Candidatus Microthrix parvicella' based on genomic and metagenomic analyses.</title>
        <authorList>
            <person name="Jon McIlroy S."/>
            <person name="Kristiansen R."/>
            <person name="Albertsen M."/>
            <person name="Michael Karst S."/>
            <person name="Rossetti S."/>
            <person name="Lund Nielsen J."/>
            <person name="Tandoi V."/>
            <person name="James Seviour R."/>
            <person name="Nielsen P.H."/>
        </authorList>
    </citation>
    <scope>NUCLEOTIDE SEQUENCE [LARGE SCALE GENOMIC DNA]</scope>
    <source>
        <strain evidence="10 11">RN1</strain>
    </source>
</reference>
<dbReference type="PANTHER" id="PTHR11441:SF0">
    <property type="entry name" value="THYMIDINE KINASE, CYTOSOLIC"/>
    <property type="match status" value="1"/>
</dbReference>
<comment type="similarity">
    <text evidence="1 9">Belongs to the thymidine kinase family.</text>
</comment>
<accession>R4Z7P5</accession>
<dbReference type="AlphaFoldDB" id="R4Z7P5"/>
<dbReference type="SUPFAM" id="SSF57716">
    <property type="entry name" value="Glucocorticoid receptor-like (DNA-binding domain)"/>
    <property type="match status" value="1"/>
</dbReference>
<keyword evidence="6 8" id="KW-0418">Kinase</keyword>
<evidence type="ECO:0000256" key="9">
    <source>
        <dbReference type="RuleBase" id="RU004165"/>
    </source>
</evidence>
<dbReference type="HOGENOM" id="CLU_064400_2_0_11"/>
<dbReference type="EMBL" id="CANL01000078">
    <property type="protein sequence ID" value="CCM65867.1"/>
    <property type="molecule type" value="Genomic_DNA"/>
</dbReference>
<dbReference type="STRING" id="1229780.BN381_80397"/>
<evidence type="ECO:0000256" key="7">
    <source>
        <dbReference type="ARBA" id="ARBA00022840"/>
    </source>
</evidence>
<evidence type="ECO:0000256" key="1">
    <source>
        <dbReference type="ARBA" id="ARBA00007587"/>
    </source>
</evidence>
<evidence type="ECO:0000313" key="10">
    <source>
        <dbReference type="EMBL" id="CCM65867.1"/>
    </source>
</evidence>
<dbReference type="Gene3D" id="3.30.60.20">
    <property type="match status" value="1"/>
</dbReference>
<keyword evidence="7 8" id="KW-0067">ATP-binding</keyword>
<comment type="caution">
    <text evidence="10">The sequence shown here is derived from an EMBL/GenBank/DDBJ whole genome shotgun (WGS) entry which is preliminary data.</text>
</comment>
<evidence type="ECO:0000256" key="8">
    <source>
        <dbReference type="RuleBase" id="RU000544"/>
    </source>
</evidence>
<dbReference type="PANTHER" id="PTHR11441">
    <property type="entry name" value="THYMIDINE KINASE"/>
    <property type="match status" value="1"/>
</dbReference>
<comment type="catalytic activity">
    <reaction evidence="8">
        <text>thymidine + ATP = dTMP + ADP + H(+)</text>
        <dbReference type="Rhea" id="RHEA:19129"/>
        <dbReference type="ChEBI" id="CHEBI:15378"/>
        <dbReference type="ChEBI" id="CHEBI:17748"/>
        <dbReference type="ChEBI" id="CHEBI:30616"/>
        <dbReference type="ChEBI" id="CHEBI:63528"/>
        <dbReference type="ChEBI" id="CHEBI:456216"/>
        <dbReference type="EC" id="2.7.1.21"/>
    </reaction>
</comment>
<dbReference type="GO" id="GO:0071897">
    <property type="term" value="P:DNA biosynthetic process"/>
    <property type="evidence" value="ECO:0007669"/>
    <property type="project" value="UniProtKB-KW"/>
</dbReference>
<sequence>MPMHHLGRCGHSPHAESVSAGTVGGFGAVGPSAANYGSAVAKLRFFFGTMGSGKSTQALQIHHNLRARGLTGVLATKLDRSGGQVSSRLGVAAEALEVTPGMDLGAVLGPDAEGSAARAVRRQAGGPVTYVVADEAQFYDETQVEQLAHLVDDHGVDVYAFGLLTSFQGRLFPATARWLELADERSELQVEARCWCGARATHNARLIDGRQIYEGDLLVVGDTPPSGPDAQTSMELDEHRVTYELLCRSHWVQGRTGPDPETHHLVRNERIDS</sequence>
<protein>
    <recommendedName>
        <fullName evidence="2 8">Thymidine kinase</fullName>
        <ecNumber evidence="2 8">2.7.1.21</ecNumber>
    </recommendedName>
</protein>
<dbReference type="GO" id="GO:0046104">
    <property type="term" value="P:thymidine metabolic process"/>
    <property type="evidence" value="ECO:0007669"/>
    <property type="project" value="TreeGrafter"/>
</dbReference>
<dbReference type="InterPro" id="IPR001267">
    <property type="entry name" value="Thymidine_kinase"/>
</dbReference>
<evidence type="ECO:0000256" key="5">
    <source>
        <dbReference type="ARBA" id="ARBA00022741"/>
    </source>
</evidence>
<dbReference type="GO" id="GO:0004797">
    <property type="term" value="F:thymidine kinase activity"/>
    <property type="evidence" value="ECO:0007669"/>
    <property type="project" value="UniProtKB-EC"/>
</dbReference>
<dbReference type="Gene3D" id="3.40.50.300">
    <property type="entry name" value="P-loop containing nucleotide triphosphate hydrolases"/>
    <property type="match status" value="1"/>
</dbReference>
<dbReference type="EC" id="2.7.1.21" evidence="2 8"/>
<dbReference type="SUPFAM" id="SSF52540">
    <property type="entry name" value="P-loop containing nucleoside triphosphate hydrolases"/>
    <property type="match status" value="1"/>
</dbReference>
<dbReference type="GO" id="GO:0005524">
    <property type="term" value="F:ATP binding"/>
    <property type="evidence" value="ECO:0007669"/>
    <property type="project" value="UniProtKB-KW"/>
</dbReference>
<dbReference type="Pfam" id="PF00265">
    <property type="entry name" value="TK"/>
    <property type="match status" value="1"/>
</dbReference>
<dbReference type="Proteomes" id="UP000018291">
    <property type="component" value="Unassembled WGS sequence"/>
</dbReference>
<gene>
    <name evidence="10" type="ORF">BN381_80397</name>
</gene>
<evidence type="ECO:0000256" key="3">
    <source>
        <dbReference type="ARBA" id="ARBA00022634"/>
    </source>
</evidence>
<organism evidence="10 11">
    <name type="scientific">Candidatus Neomicrothrix parvicella RN1</name>
    <dbReference type="NCBI Taxonomy" id="1229780"/>
    <lineage>
        <taxon>Bacteria</taxon>
        <taxon>Bacillati</taxon>
        <taxon>Actinomycetota</taxon>
        <taxon>Acidimicrobiia</taxon>
        <taxon>Acidimicrobiales</taxon>
        <taxon>Microthrixaceae</taxon>
        <taxon>Candidatus Neomicrothrix</taxon>
    </lineage>
</organism>
<evidence type="ECO:0000256" key="6">
    <source>
        <dbReference type="ARBA" id="ARBA00022777"/>
    </source>
</evidence>
<dbReference type="GO" id="GO:0005829">
    <property type="term" value="C:cytosol"/>
    <property type="evidence" value="ECO:0007669"/>
    <property type="project" value="TreeGrafter"/>
</dbReference>
<dbReference type="eggNOG" id="COG1435">
    <property type="taxonomic scope" value="Bacteria"/>
</dbReference>
<evidence type="ECO:0000256" key="4">
    <source>
        <dbReference type="ARBA" id="ARBA00022679"/>
    </source>
</evidence>
<keyword evidence="3 8" id="KW-0237">DNA synthesis</keyword>
<evidence type="ECO:0000313" key="11">
    <source>
        <dbReference type="Proteomes" id="UP000018291"/>
    </source>
</evidence>
<dbReference type="InterPro" id="IPR027417">
    <property type="entry name" value="P-loop_NTPase"/>
</dbReference>
<keyword evidence="5 8" id="KW-0547">Nucleotide-binding</keyword>
<keyword evidence="4 8" id="KW-0808">Transferase</keyword>
<evidence type="ECO:0000256" key="2">
    <source>
        <dbReference type="ARBA" id="ARBA00012118"/>
    </source>
</evidence>